<dbReference type="AlphaFoldDB" id="A0A0C2ZYF4"/>
<evidence type="ECO:0000313" key="1">
    <source>
        <dbReference type="EMBL" id="KIM66473.1"/>
    </source>
</evidence>
<dbReference type="EMBL" id="KN822017">
    <property type="protein sequence ID" value="KIM66473.1"/>
    <property type="molecule type" value="Genomic_DNA"/>
</dbReference>
<protein>
    <submittedName>
        <fullName evidence="1">Uncharacterized protein</fullName>
    </submittedName>
</protein>
<accession>A0A0C2ZYF4</accession>
<name>A0A0C2ZYF4_9AGAM</name>
<reference evidence="2" key="2">
    <citation type="submission" date="2015-01" db="EMBL/GenBank/DDBJ databases">
        <title>Evolutionary Origins and Diversification of the Mycorrhizal Mutualists.</title>
        <authorList>
            <consortium name="DOE Joint Genome Institute"/>
            <consortium name="Mycorrhizal Genomics Consortium"/>
            <person name="Kohler A."/>
            <person name="Kuo A."/>
            <person name="Nagy L.G."/>
            <person name="Floudas D."/>
            <person name="Copeland A."/>
            <person name="Barry K.W."/>
            <person name="Cichocki N."/>
            <person name="Veneault-Fourrey C."/>
            <person name="LaButti K."/>
            <person name="Lindquist E.A."/>
            <person name="Lipzen A."/>
            <person name="Lundell T."/>
            <person name="Morin E."/>
            <person name="Murat C."/>
            <person name="Riley R."/>
            <person name="Ohm R."/>
            <person name="Sun H."/>
            <person name="Tunlid A."/>
            <person name="Henrissat B."/>
            <person name="Grigoriev I.V."/>
            <person name="Hibbett D.S."/>
            <person name="Martin F."/>
        </authorList>
    </citation>
    <scope>NUCLEOTIDE SEQUENCE [LARGE SCALE GENOMIC DNA]</scope>
    <source>
        <strain evidence="2">Foug A</strain>
    </source>
</reference>
<keyword evidence="2" id="KW-1185">Reference proteome</keyword>
<gene>
    <name evidence="1" type="ORF">SCLCIDRAFT_324916</name>
</gene>
<evidence type="ECO:0000313" key="2">
    <source>
        <dbReference type="Proteomes" id="UP000053989"/>
    </source>
</evidence>
<dbReference type="HOGENOM" id="CLU_1378857_0_0_1"/>
<dbReference type="Proteomes" id="UP000053989">
    <property type="component" value="Unassembled WGS sequence"/>
</dbReference>
<proteinExistence type="predicted"/>
<organism evidence="1 2">
    <name type="scientific">Scleroderma citrinum Foug A</name>
    <dbReference type="NCBI Taxonomy" id="1036808"/>
    <lineage>
        <taxon>Eukaryota</taxon>
        <taxon>Fungi</taxon>
        <taxon>Dikarya</taxon>
        <taxon>Basidiomycota</taxon>
        <taxon>Agaricomycotina</taxon>
        <taxon>Agaricomycetes</taxon>
        <taxon>Agaricomycetidae</taxon>
        <taxon>Boletales</taxon>
        <taxon>Sclerodermatineae</taxon>
        <taxon>Sclerodermataceae</taxon>
        <taxon>Scleroderma</taxon>
    </lineage>
</organism>
<sequence length="198" mass="22578">MIRKTFIPLYTFTVLFRKGSVCLRPFLQRQCVLRGPTAKQQSMLGCARLGVRHDSDSGRQKVNMDIECTRAEQDLPSQMPLVTMRGIRRCLLEDLSNFFQTLWTAVPSMDEFGSITWGLIYLGSFLPHTPIYTFISHDPTHNLITMSLRLGYKTIFLPWLGLARFLSESRANMPVRSITCKSGQTDCNKYCSELSPCP</sequence>
<dbReference type="InParanoid" id="A0A0C2ZYF4"/>
<reference evidence="1 2" key="1">
    <citation type="submission" date="2014-04" db="EMBL/GenBank/DDBJ databases">
        <authorList>
            <consortium name="DOE Joint Genome Institute"/>
            <person name="Kuo A."/>
            <person name="Kohler A."/>
            <person name="Nagy L.G."/>
            <person name="Floudas D."/>
            <person name="Copeland A."/>
            <person name="Barry K.W."/>
            <person name="Cichocki N."/>
            <person name="Veneault-Fourrey C."/>
            <person name="LaButti K."/>
            <person name="Lindquist E.A."/>
            <person name="Lipzen A."/>
            <person name="Lundell T."/>
            <person name="Morin E."/>
            <person name="Murat C."/>
            <person name="Sun H."/>
            <person name="Tunlid A."/>
            <person name="Henrissat B."/>
            <person name="Grigoriev I.V."/>
            <person name="Hibbett D.S."/>
            <person name="Martin F."/>
            <person name="Nordberg H.P."/>
            <person name="Cantor M.N."/>
            <person name="Hua S.X."/>
        </authorList>
    </citation>
    <scope>NUCLEOTIDE SEQUENCE [LARGE SCALE GENOMIC DNA]</scope>
    <source>
        <strain evidence="1 2">Foug A</strain>
    </source>
</reference>